<name>A0A232LPH8_9EURO</name>
<evidence type="ECO:0000256" key="1">
    <source>
        <dbReference type="ARBA" id="ARBA00004123"/>
    </source>
</evidence>
<dbReference type="GO" id="GO:0005634">
    <property type="term" value="C:nucleus"/>
    <property type="evidence" value="ECO:0007669"/>
    <property type="project" value="UniProtKB-SubCell"/>
</dbReference>
<dbReference type="EMBL" id="NPHW01006169">
    <property type="protein sequence ID" value="OXV06055.1"/>
    <property type="molecule type" value="Genomic_DNA"/>
</dbReference>
<dbReference type="PANTHER" id="PTHR46481:SF10">
    <property type="entry name" value="ZINC FINGER BED DOMAIN-CONTAINING PROTEIN 39"/>
    <property type="match status" value="1"/>
</dbReference>
<gene>
    <name evidence="6" type="ORF">Egran_06177</name>
</gene>
<reference evidence="6 7" key="1">
    <citation type="journal article" date="2015" name="Environ. Microbiol.">
        <title>Metagenome sequence of Elaphomyces granulatus from sporocarp tissue reveals Ascomycota ectomycorrhizal fingerprints of genome expansion and a Proteobacteria-rich microbiome.</title>
        <authorList>
            <person name="Quandt C.A."/>
            <person name="Kohler A."/>
            <person name="Hesse C.N."/>
            <person name="Sharpton T.J."/>
            <person name="Martin F."/>
            <person name="Spatafora J.W."/>
        </authorList>
    </citation>
    <scope>NUCLEOTIDE SEQUENCE [LARGE SCALE GENOMIC DNA]</scope>
    <source>
        <strain evidence="6 7">OSC145934</strain>
    </source>
</reference>
<keyword evidence="5" id="KW-0539">Nucleus</keyword>
<evidence type="ECO:0000313" key="6">
    <source>
        <dbReference type="EMBL" id="OXV06055.1"/>
    </source>
</evidence>
<dbReference type="OrthoDB" id="2976890at2759"/>
<dbReference type="GO" id="GO:0008270">
    <property type="term" value="F:zinc ion binding"/>
    <property type="evidence" value="ECO:0007669"/>
    <property type="project" value="UniProtKB-KW"/>
</dbReference>
<dbReference type="SUPFAM" id="SSF140996">
    <property type="entry name" value="Hermes dimerisation domain"/>
    <property type="match status" value="1"/>
</dbReference>
<keyword evidence="3" id="KW-0863">Zinc-finger</keyword>
<keyword evidence="7" id="KW-1185">Reference proteome</keyword>
<dbReference type="AlphaFoldDB" id="A0A232LPH8"/>
<dbReference type="PANTHER" id="PTHR46481">
    <property type="entry name" value="ZINC FINGER BED DOMAIN-CONTAINING PROTEIN 4"/>
    <property type="match status" value="1"/>
</dbReference>
<keyword evidence="2" id="KW-0479">Metal-binding</keyword>
<evidence type="ECO:0000256" key="2">
    <source>
        <dbReference type="ARBA" id="ARBA00022723"/>
    </source>
</evidence>
<evidence type="ECO:0000256" key="5">
    <source>
        <dbReference type="ARBA" id="ARBA00023242"/>
    </source>
</evidence>
<protein>
    <recommendedName>
        <fullName evidence="8">DUF659 domain-containing protein</fullName>
    </recommendedName>
</protein>
<proteinExistence type="predicted"/>
<evidence type="ECO:0000313" key="7">
    <source>
        <dbReference type="Proteomes" id="UP000243515"/>
    </source>
</evidence>
<keyword evidence="4" id="KW-0862">Zinc</keyword>
<evidence type="ECO:0008006" key="8">
    <source>
        <dbReference type="Google" id="ProtNLM"/>
    </source>
</evidence>
<sequence length="268" mass="30058">MMDKFAKSGASLDDIPTFEEALIDWIIADSQAFTVTESEWFTRMMKAGDISLKIPKGDAISKKIMARVPKIEEETIQLLENTCSTISLSIDGWTSSNDIPFLGVNGKWAGPDFKIHKICIDFIELNGAHSGENFAEVIFQSLKRYNLLKKLISITGDNASNNDTLCRHLYAKLSRVYDNHLDTHGFRGEAMRFEPEKGQIRCLAHILNLICKAILKTLGSSTHKDAVNFLDRVDGKWSNLTLPMAAGDVATLRIIVLWISRSPQRLQE</sequence>
<comment type="caution">
    <text evidence="6">The sequence shown here is derived from an EMBL/GenBank/DDBJ whole genome shotgun (WGS) entry which is preliminary data.</text>
</comment>
<organism evidence="6 7">
    <name type="scientific">Elaphomyces granulatus</name>
    <dbReference type="NCBI Taxonomy" id="519963"/>
    <lineage>
        <taxon>Eukaryota</taxon>
        <taxon>Fungi</taxon>
        <taxon>Dikarya</taxon>
        <taxon>Ascomycota</taxon>
        <taxon>Pezizomycotina</taxon>
        <taxon>Eurotiomycetes</taxon>
        <taxon>Eurotiomycetidae</taxon>
        <taxon>Eurotiales</taxon>
        <taxon>Elaphomycetaceae</taxon>
        <taxon>Elaphomyces</taxon>
    </lineage>
</organism>
<dbReference type="InterPro" id="IPR052035">
    <property type="entry name" value="ZnF_BED_domain_contain"/>
</dbReference>
<comment type="subcellular location">
    <subcellularLocation>
        <location evidence="1">Nucleus</location>
    </subcellularLocation>
</comment>
<dbReference type="Proteomes" id="UP000243515">
    <property type="component" value="Unassembled WGS sequence"/>
</dbReference>
<dbReference type="SUPFAM" id="SSF53098">
    <property type="entry name" value="Ribonuclease H-like"/>
    <property type="match status" value="1"/>
</dbReference>
<dbReference type="InterPro" id="IPR012337">
    <property type="entry name" value="RNaseH-like_sf"/>
</dbReference>
<evidence type="ECO:0000256" key="3">
    <source>
        <dbReference type="ARBA" id="ARBA00022771"/>
    </source>
</evidence>
<accession>A0A232LPH8</accession>
<evidence type="ECO:0000256" key="4">
    <source>
        <dbReference type="ARBA" id="ARBA00022833"/>
    </source>
</evidence>